<dbReference type="SUPFAM" id="SSF81606">
    <property type="entry name" value="PP2C-like"/>
    <property type="match status" value="1"/>
</dbReference>
<evidence type="ECO:0000313" key="10">
    <source>
        <dbReference type="EMBL" id="AEX13433.1"/>
    </source>
</evidence>
<comment type="cofactor">
    <cofactor evidence="1">
        <name>Mn(2+)</name>
        <dbReference type="ChEBI" id="CHEBI:29035"/>
    </cofactor>
</comment>
<dbReference type="PROSITE" id="PS01032">
    <property type="entry name" value="PPM_1"/>
    <property type="match status" value="1"/>
</dbReference>
<feature type="domain" description="PPM-type phosphatase" evidence="9">
    <location>
        <begin position="15"/>
        <end position="79"/>
    </location>
</feature>
<name>K7NRR6_PINTA</name>
<dbReference type="InterPro" id="IPR015655">
    <property type="entry name" value="PP2C"/>
</dbReference>
<evidence type="ECO:0000259" key="9">
    <source>
        <dbReference type="PROSITE" id="PS51746"/>
    </source>
</evidence>
<dbReference type="PROSITE" id="PS51746">
    <property type="entry name" value="PPM_2"/>
    <property type="match status" value="1"/>
</dbReference>
<dbReference type="GO" id="GO:0046872">
    <property type="term" value="F:metal ion binding"/>
    <property type="evidence" value="ECO:0007669"/>
    <property type="project" value="UniProtKB-KW"/>
</dbReference>
<dbReference type="EC" id="3.1.3.16" evidence="3"/>
<dbReference type="GO" id="GO:0004722">
    <property type="term" value="F:protein serine/threonine phosphatase activity"/>
    <property type="evidence" value="ECO:0007669"/>
    <property type="project" value="UniProtKB-EC"/>
</dbReference>
<evidence type="ECO:0000256" key="8">
    <source>
        <dbReference type="ARBA" id="ARBA00023211"/>
    </source>
</evidence>
<accession>K7NRR6</accession>
<comment type="cofactor">
    <cofactor evidence="2">
        <name>Mg(2+)</name>
        <dbReference type="ChEBI" id="CHEBI:18420"/>
    </cofactor>
</comment>
<dbReference type="InterPro" id="IPR001932">
    <property type="entry name" value="PPM-type_phosphatase-like_dom"/>
</dbReference>
<dbReference type="EMBL" id="JQ022483">
    <property type="protein sequence ID" value="AEX13433.1"/>
    <property type="molecule type" value="Genomic_DNA"/>
</dbReference>
<feature type="non-terminal residue" evidence="10">
    <location>
        <position position="1"/>
    </location>
</feature>
<evidence type="ECO:0000256" key="2">
    <source>
        <dbReference type="ARBA" id="ARBA00001946"/>
    </source>
</evidence>
<protein>
    <recommendedName>
        <fullName evidence="3">protein-serine/threonine phosphatase</fullName>
        <ecNumber evidence="3">3.1.3.16</ecNumber>
    </recommendedName>
</protein>
<proteinExistence type="predicted"/>
<keyword evidence="8" id="KW-0464">Manganese</keyword>
<keyword evidence="5" id="KW-0378">Hydrolase</keyword>
<reference evidence="10" key="1">
    <citation type="submission" date="2011-11" db="EMBL/GenBank/DDBJ databases">
        <title>Nucleotide Diversity and Divergence in the Loblolly Pine Gene Space.</title>
        <authorList>
            <person name="Neale D.B."/>
            <person name="Wegrzyn J.L."/>
            <person name="Lee J.M."/>
            <person name="Eckert A.J."/>
            <person name="Liechty J.D."/>
            <person name="Stevens K.A."/>
            <person name="Langley C.H."/>
        </authorList>
    </citation>
    <scope>NUCLEOTIDE SEQUENCE</scope>
    <source>
        <strain evidence="10">5547</strain>
        <tissue evidence="10">Megagametophyte</tissue>
    </source>
</reference>
<gene>
    <name evidence="10" type="ORF">UMN_2550_01</name>
</gene>
<evidence type="ECO:0000256" key="1">
    <source>
        <dbReference type="ARBA" id="ARBA00001936"/>
    </source>
</evidence>
<dbReference type="AlphaFoldDB" id="K7NRR6"/>
<dbReference type="Gene3D" id="3.60.40.10">
    <property type="entry name" value="PPM-type phosphatase domain"/>
    <property type="match status" value="1"/>
</dbReference>
<evidence type="ECO:0000256" key="4">
    <source>
        <dbReference type="ARBA" id="ARBA00022723"/>
    </source>
</evidence>
<dbReference type="InterPro" id="IPR000222">
    <property type="entry name" value="PP2C_BS"/>
</dbReference>
<keyword evidence="6" id="KW-0460">Magnesium</keyword>
<evidence type="ECO:0000256" key="3">
    <source>
        <dbReference type="ARBA" id="ARBA00013081"/>
    </source>
</evidence>
<organism evidence="10">
    <name type="scientific">Pinus taeda</name>
    <name type="common">Loblolly pine</name>
    <dbReference type="NCBI Taxonomy" id="3352"/>
    <lineage>
        <taxon>Eukaryota</taxon>
        <taxon>Viridiplantae</taxon>
        <taxon>Streptophyta</taxon>
        <taxon>Embryophyta</taxon>
        <taxon>Tracheophyta</taxon>
        <taxon>Spermatophyta</taxon>
        <taxon>Pinopsida</taxon>
        <taxon>Pinidae</taxon>
        <taxon>Conifers I</taxon>
        <taxon>Pinales</taxon>
        <taxon>Pinaceae</taxon>
        <taxon>Pinus</taxon>
        <taxon>Pinus subgen. Pinus</taxon>
    </lineage>
</organism>
<dbReference type="Pfam" id="PF00481">
    <property type="entry name" value="PP2C"/>
    <property type="match status" value="1"/>
</dbReference>
<dbReference type="InterPro" id="IPR036457">
    <property type="entry name" value="PPM-type-like_dom_sf"/>
</dbReference>
<evidence type="ECO:0000256" key="5">
    <source>
        <dbReference type="ARBA" id="ARBA00022801"/>
    </source>
</evidence>
<keyword evidence="4" id="KW-0479">Metal-binding</keyword>
<dbReference type="PANTHER" id="PTHR47992">
    <property type="entry name" value="PROTEIN PHOSPHATASE"/>
    <property type="match status" value="1"/>
</dbReference>
<feature type="non-terminal residue" evidence="10">
    <location>
        <position position="79"/>
    </location>
</feature>
<sequence length="79" mass="8469">LVFAVGGDGGEPCPEHGVVSICGRRREMEDAVAMMPSFVASNDGVYHFFGVYDGHGGSQAVPYCKDRLHVAVAEEIRLT</sequence>
<keyword evidence="7" id="KW-0904">Protein phosphatase</keyword>
<evidence type="ECO:0000256" key="6">
    <source>
        <dbReference type="ARBA" id="ARBA00022842"/>
    </source>
</evidence>
<evidence type="ECO:0000256" key="7">
    <source>
        <dbReference type="ARBA" id="ARBA00022912"/>
    </source>
</evidence>